<gene>
    <name evidence="2" type="ORF">KC19_3G085500</name>
</gene>
<evidence type="ECO:0000313" key="2">
    <source>
        <dbReference type="EMBL" id="KAG0582784.1"/>
    </source>
</evidence>
<proteinExistence type="predicted"/>
<protein>
    <submittedName>
        <fullName evidence="2">Uncharacterized protein</fullName>
    </submittedName>
</protein>
<dbReference type="AlphaFoldDB" id="A0A8T0IG88"/>
<reference evidence="2" key="1">
    <citation type="submission" date="2020-06" db="EMBL/GenBank/DDBJ databases">
        <title>WGS assembly of Ceratodon purpureus strain R40.</title>
        <authorList>
            <person name="Carey S.B."/>
            <person name="Jenkins J."/>
            <person name="Shu S."/>
            <person name="Lovell J.T."/>
            <person name="Sreedasyam A."/>
            <person name="Maumus F."/>
            <person name="Tiley G.P."/>
            <person name="Fernandez-Pozo N."/>
            <person name="Barry K."/>
            <person name="Chen C."/>
            <person name="Wang M."/>
            <person name="Lipzen A."/>
            <person name="Daum C."/>
            <person name="Saski C.A."/>
            <person name="Payton A.C."/>
            <person name="Mcbreen J.C."/>
            <person name="Conrad R.E."/>
            <person name="Kollar L.M."/>
            <person name="Olsson S."/>
            <person name="Huttunen S."/>
            <person name="Landis J.B."/>
            <person name="Wickett N.J."/>
            <person name="Johnson M.G."/>
            <person name="Rensing S.A."/>
            <person name="Grimwood J."/>
            <person name="Schmutz J."/>
            <person name="Mcdaniel S.F."/>
        </authorList>
    </citation>
    <scope>NUCLEOTIDE SEQUENCE</scope>
    <source>
        <strain evidence="2">R40</strain>
    </source>
</reference>
<evidence type="ECO:0000256" key="1">
    <source>
        <dbReference type="SAM" id="MobiDB-lite"/>
    </source>
</evidence>
<sequence length="111" mass="12558">MEIRSPGRCFGSITSSYRGRCSEKKACHQTRTETSWRHMGKAPIRGKMVPARRRGRVYAQVWRWSRSPVQRGRRGEIGGGGPSKRRRKGSGQGRKTRHLSRTCCVRSATTG</sequence>
<evidence type="ECO:0000313" key="3">
    <source>
        <dbReference type="Proteomes" id="UP000822688"/>
    </source>
</evidence>
<accession>A0A8T0IG88</accession>
<feature type="compositionally biased region" description="Basic residues" evidence="1">
    <location>
        <begin position="83"/>
        <end position="100"/>
    </location>
</feature>
<name>A0A8T0IG88_CERPU</name>
<organism evidence="2 3">
    <name type="scientific">Ceratodon purpureus</name>
    <name type="common">Fire moss</name>
    <name type="synonym">Dicranum purpureum</name>
    <dbReference type="NCBI Taxonomy" id="3225"/>
    <lineage>
        <taxon>Eukaryota</taxon>
        <taxon>Viridiplantae</taxon>
        <taxon>Streptophyta</taxon>
        <taxon>Embryophyta</taxon>
        <taxon>Bryophyta</taxon>
        <taxon>Bryophytina</taxon>
        <taxon>Bryopsida</taxon>
        <taxon>Dicranidae</taxon>
        <taxon>Pseudoditrichales</taxon>
        <taxon>Ditrichaceae</taxon>
        <taxon>Ceratodon</taxon>
    </lineage>
</organism>
<feature type="region of interest" description="Disordered" evidence="1">
    <location>
        <begin position="68"/>
        <end position="111"/>
    </location>
</feature>
<keyword evidence="3" id="KW-1185">Reference proteome</keyword>
<comment type="caution">
    <text evidence="2">The sequence shown here is derived from an EMBL/GenBank/DDBJ whole genome shotgun (WGS) entry which is preliminary data.</text>
</comment>
<dbReference type="EMBL" id="CM026423">
    <property type="protein sequence ID" value="KAG0582784.1"/>
    <property type="molecule type" value="Genomic_DNA"/>
</dbReference>
<dbReference type="Proteomes" id="UP000822688">
    <property type="component" value="Chromosome 3"/>
</dbReference>